<evidence type="ECO:0000256" key="1">
    <source>
        <dbReference type="SAM" id="MobiDB-lite"/>
    </source>
</evidence>
<reference evidence="2 3" key="1">
    <citation type="journal article" name="Sci. Rep.">
        <title>Genome-scale phylogenetic analyses confirm Olpidium as the closest living zoosporic fungus to the non-flagellated, terrestrial fungi.</title>
        <authorList>
            <person name="Chang Y."/>
            <person name="Rochon D."/>
            <person name="Sekimoto S."/>
            <person name="Wang Y."/>
            <person name="Chovatia M."/>
            <person name="Sandor L."/>
            <person name="Salamov A."/>
            <person name="Grigoriev I.V."/>
            <person name="Stajich J.E."/>
            <person name="Spatafora J.W."/>
        </authorList>
    </citation>
    <scope>NUCLEOTIDE SEQUENCE [LARGE SCALE GENOMIC DNA]</scope>
    <source>
        <strain evidence="2">S191</strain>
    </source>
</reference>
<evidence type="ECO:0000313" key="3">
    <source>
        <dbReference type="Proteomes" id="UP000673691"/>
    </source>
</evidence>
<feature type="region of interest" description="Disordered" evidence="1">
    <location>
        <begin position="65"/>
        <end position="147"/>
    </location>
</feature>
<keyword evidence="3" id="KW-1185">Reference proteome</keyword>
<sequence>MPVQHSAPPSRRSSFFWRRSAPQPSQRAVSGNFLPWGVGAPARIPFVSPAPLSLVVKRKATTTPKIINKTKEPSSGQRTFGPDAVRPCPSNDGGLARSSGSRTLAGRPYDRRLLRRPAESERARQRRSPLPPGSNRASGYPQQHPANSRRVELLPDSGAVSAPLLCAVAVLCAAVCTAAAALPAAIAGRGA</sequence>
<feature type="region of interest" description="Disordered" evidence="1">
    <location>
        <begin position="1"/>
        <end position="31"/>
    </location>
</feature>
<protein>
    <submittedName>
        <fullName evidence="2">Uncharacterized protein</fullName>
    </submittedName>
</protein>
<name>A0A8H7ZXU1_9FUNG</name>
<dbReference type="Proteomes" id="UP000673691">
    <property type="component" value="Unassembled WGS sequence"/>
</dbReference>
<feature type="compositionally biased region" description="Low complexity" evidence="1">
    <location>
        <begin position="1"/>
        <end position="22"/>
    </location>
</feature>
<comment type="caution">
    <text evidence="2">The sequence shown here is derived from an EMBL/GenBank/DDBJ whole genome shotgun (WGS) entry which is preliminary data.</text>
</comment>
<proteinExistence type="predicted"/>
<feature type="non-terminal residue" evidence="2">
    <location>
        <position position="191"/>
    </location>
</feature>
<feature type="compositionally biased region" description="Polar residues" evidence="1">
    <location>
        <begin position="135"/>
        <end position="146"/>
    </location>
</feature>
<gene>
    <name evidence="2" type="ORF">BJ554DRAFT_6599</name>
</gene>
<organism evidence="2 3">
    <name type="scientific">Olpidium bornovanus</name>
    <dbReference type="NCBI Taxonomy" id="278681"/>
    <lineage>
        <taxon>Eukaryota</taxon>
        <taxon>Fungi</taxon>
        <taxon>Fungi incertae sedis</taxon>
        <taxon>Olpidiomycota</taxon>
        <taxon>Olpidiomycotina</taxon>
        <taxon>Olpidiomycetes</taxon>
        <taxon>Olpidiales</taxon>
        <taxon>Olpidiaceae</taxon>
        <taxon>Olpidium</taxon>
    </lineage>
</organism>
<dbReference type="EMBL" id="JAEFCI010003963">
    <property type="protein sequence ID" value="KAG5461239.1"/>
    <property type="molecule type" value="Genomic_DNA"/>
</dbReference>
<evidence type="ECO:0000313" key="2">
    <source>
        <dbReference type="EMBL" id="KAG5461239.1"/>
    </source>
</evidence>
<accession>A0A8H7ZXU1</accession>
<feature type="compositionally biased region" description="Basic and acidic residues" evidence="1">
    <location>
        <begin position="108"/>
        <end position="123"/>
    </location>
</feature>
<dbReference type="AlphaFoldDB" id="A0A8H7ZXU1"/>